<accession>A0A2G1VV73</accession>
<evidence type="ECO:0000313" key="1">
    <source>
        <dbReference type="EMBL" id="PHQ30678.1"/>
    </source>
</evidence>
<name>A0A2G1VV73_9FLAO</name>
<evidence type="ECO:0000313" key="2">
    <source>
        <dbReference type="Proteomes" id="UP000229433"/>
    </source>
</evidence>
<comment type="caution">
    <text evidence="1">The sequence shown here is derived from an EMBL/GenBank/DDBJ whole genome shotgun (WGS) entry which is preliminary data.</text>
</comment>
<dbReference type="OrthoDB" id="1444023at2"/>
<organism evidence="1 2">
    <name type="scientific">Leeuwenhoekiella nanhaiensis</name>
    <dbReference type="NCBI Taxonomy" id="1655491"/>
    <lineage>
        <taxon>Bacteria</taxon>
        <taxon>Pseudomonadati</taxon>
        <taxon>Bacteroidota</taxon>
        <taxon>Flavobacteriia</taxon>
        <taxon>Flavobacteriales</taxon>
        <taxon>Flavobacteriaceae</taxon>
        <taxon>Leeuwenhoekiella</taxon>
    </lineage>
</organism>
<dbReference type="Proteomes" id="UP000229433">
    <property type="component" value="Unassembled WGS sequence"/>
</dbReference>
<reference evidence="1 2" key="1">
    <citation type="submission" date="2017-08" db="EMBL/GenBank/DDBJ databases">
        <title>The whole genome shortgun sequences of strain Leeuwenhoekiella nanhaiensis G18 from the South China Sea.</title>
        <authorList>
            <person name="Liu Q."/>
        </authorList>
    </citation>
    <scope>NUCLEOTIDE SEQUENCE [LARGE SCALE GENOMIC DNA]</scope>
    <source>
        <strain evidence="1 2">G18</strain>
    </source>
</reference>
<sequence>MKSIATLFLLLSGLIGHGQDYFALIKKNDQITYNYPSNVSITLIDAEGNRRPISKDDAFDVTGDYTVEIELPWKDGPEIVKSDGGRLELFILPEAEQQRRNAWYETRKSEEVTYNGKTYANPEALDAAMAAKPVAVKKTITKSDLNPGTYNLSLVFSNNLIVRYDSGKISAWQNGKTLNVKGNYLVQTLEGLLKLSFEPKTGETWWVFEI</sequence>
<dbReference type="EMBL" id="NQXA01000001">
    <property type="protein sequence ID" value="PHQ30678.1"/>
    <property type="molecule type" value="Genomic_DNA"/>
</dbReference>
<protein>
    <submittedName>
        <fullName evidence="1">Uncharacterized protein</fullName>
    </submittedName>
</protein>
<dbReference type="RefSeq" id="WP_099644219.1">
    <property type="nucleotide sequence ID" value="NZ_KZ319287.1"/>
</dbReference>
<gene>
    <name evidence="1" type="ORF">CJ305_00140</name>
</gene>
<keyword evidence="2" id="KW-1185">Reference proteome</keyword>
<proteinExistence type="predicted"/>
<dbReference type="AlphaFoldDB" id="A0A2G1VV73"/>